<dbReference type="InterPro" id="IPR027417">
    <property type="entry name" value="P-loop_NTPase"/>
</dbReference>
<evidence type="ECO:0000313" key="2">
    <source>
        <dbReference type="Proteomes" id="UP000023435"/>
    </source>
</evidence>
<dbReference type="Gene3D" id="3.40.50.300">
    <property type="entry name" value="P-loop containing nucleotide triphosphate hydrolases"/>
    <property type="match status" value="1"/>
</dbReference>
<keyword evidence="1" id="KW-0808">Transferase</keyword>
<dbReference type="GO" id="GO:0047507">
    <property type="term" value="F:deoxynucleoside phosphate kinase activity, ATP as phosphate donor"/>
    <property type="evidence" value="ECO:0007669"/>
    <property type="project" value="UniProtKB-EC"/>
</dbReference>
<protein>
    <submittedName>
        <fullName evidence="1">Deoxynucleotide monophosphate kinase</fullName>
        <ecNumber evidence="1">2.7.4.13</ecNumber>
    </submittedName>
</protein>
<organism evidence="1 2">
    <name type="scientific">Lysobacter capsici AZ78</name>
    <dbReference type="NCBI Taxonomy" id="1444315"/>
    <lineage>
        <taxon>Bacteria</taxon>
        <taxon>Pseudomonadati</taxon>
        <taxon>Pseudomonadota</taxon>
        <taxon>Gammaproteobacteria</taxon>
        <taxon>Lysobacterales</taxon>
        <taxon>Lysobacteraceae</taxon>
        <taxon>Lysobacter</taxon>
    </lineage>
</organism>
<keyword evidence="1" id="KW-0418">Kinase</keyword>
<dbReference type="AlphaFoldDB" id="A0A125MMK9"/>
<keyword evidence="2" id="KW-1185">Reference proteome</keyword>
<dbReference type="EC" id="2.7.4.13" evidence="1"/>
<accession>A0A125MMK9</accession>
<proteinExistence type="predicted"/>
<sequence>MEHHGFAKLSLAGPIRGFIAQLTGLSVEELTDGPLKEEPLTWLGGITPRRMMQTLGTEWGRQTICNELWLIVAQRRIERAKREGKTGVVISDVRFDNEAEFVQNLGGRVVELVRPGSAVVEQHVSEAGVDRKWVSASYTNDGPRHQLAHFAAVLAG</sequence>
<evidence type="ECO:0000313" key="1">
    <source>
        <dbReference type="EMBL" id="KWS03742.1"/>
    </source>
</evidence>
<gene>
    <name evidence="1" type="ORF">AZ78_1291</name>
</gene>
<dbReference type="Pfam" id="PF21448">
    <property type="entry name" value="DNMK"/>
    <property type="match status" value="1"/>
</dbReference>
<dbReference type="Proteomes" id="UP000023435">
    <property type="component" value="Unassembled WGS sequence"/>
</dbReference>
<dbReference type="InterPro" id="IPR048444">
    <property type="entry name" value="DNMK"/>
</dbReference>
<reference evidence="1 2" key="1">
    <citation type="journal article" date="2014" name="Genome Announc.">
        <title>Draft Genome Sequence of Lysobacter capsici AZ78, a Bacterium Antagonistic to Plant-Pathogenic Oomycetes.</title>
        <authorList>
            <person name="Puopolo G."/>
            <person name="Sonego P."/>
            <person name="Engelen K."/>
            <person name="Pertot I."/>
        </authorList>
    </citation>
    <scope>NUCLEOTIDE SEQUENCE [LARGE SCALE GENOMIC DNA]</scope>
    <source>
        <strain evidence="1 2">AZ78</strain>
    </source>
</reference>
<name>A0A125MMK9_9GAMM</name>
<dbReference type="EMBL" id="JAJA02000001">
    <property type="protein sequence ID" value="KWS03742.1"/>
    <property type="molecule type" value="Genomic_DNA"/>
</dbReference>
<dbReference type="OrthoDB" id="5401711at2"/>
<comment type="caution">
    <text evidence="1">The sequence shown here is derived from an EMBL/GenBank/DDBJ whole genome shotgun (WGS) entry which is preliminary data.</text>
</comment>